<proteinExistence type="predicted"/>
<sequence length="49" mass="5481">MPFLSCSSWSRCCSLSLHFLWLLINMDTNGTKSEAAASFHTALEKVAQF</sequence>
<dbReference type="EMBL" id="GBXM01093116">
    <property type="protein sequence ID" value="JAH15461.1"/>
    <property type="molecule type" value="Transcribed_RNA"/>
</dbReference>
<name>A0A0E9QF19_ANGAN</name>
<feature type="signal peptide" evidence="1">
    <location>
        <begin position="1"/>
        <end position="30"/>
    </location>
</feature>
<evidence type="ECO:0000256" key="1">
    <source>
        <dbReference type="SAM" id="SignalP"/>
    </source>
</evidence>
<keyword evidence="1" id="KW-0732">Signal</keyword>
<dbReference type="AlphaFoldDB" id="A0A0E9QF19"/>
<reference evidence="2" key="2">
    <citation type="journal article" date="2015" name="Fish Shellfish Immunol.">
        <title>Early steps in the European eel (Anguilla anguilla)-Vibrio vulnificus interaction in the gills: Role of the RtxA13 toxin.</title>
        <authorList>
            <person name="Callol A."/>
            <person name="Pajuelo D."/>
            <person name="Ebbesson L."/>
            <person name="Teles M."/>
            <person name="MacKenzie S."/>
            <person name="Amaro C."/>
        </authorList>
    </citation>
    <scope>NUCLEOTIDE SEQUENCE</scope>
</reference>
<organism evidence="2">
    <name type="scientific">Anguilla anguilla</name>
    <name type="common">European freshwater eel</name>
    <name type="synonym">Muraena anguilla</name>
    <dbReference type="NCBI Taxonomy" id="7936"/>
    <lineage>
        <taxon>Eukaryota</taxon>
        <taxon>Metazoa</taxon>
        <taxon>Chordata</taxon>
        <taxon>Craniata</taxon>
        <taxon>Vertebrata</taxon>
        <taxon>Euteleostomi</taxon>
        <taxon>Actinopterygii</taxon>
        <taxon>Neopterygii</taxon>
        <taxon>Teleostei</taxon>
        <taxon>Anguilliformes</taxon>
        <taxon>Anguillidae</taxon>
        <taxon>Anguilla</taxon>
    </lineage>
</organism>
<protein>
    <submittedName>
        <fullName evidence="2">Uncharacterized protein</fullName>
    </submittedName>
</protein>
<feature type="chain" id="PRO_5002431379" evidence="1">
    <location>
        <begin position="31"/>
        <end position="49"/>
    </location>
</feature>
<evidence type="ECO:0000313" key="2">
    <source>
        <dbReference type="EMBL" id="JAH15461.1"/>
    </source>
</evidence>
<reference evidence="2" key="1">
    <citation type="submission" date="2014-11" db="EMBL/GenBank/DDBJ databases">
        <authorList>
            <person name="Amaro Gonzalez C."/>
        </authorList>
    </citation>
    <scope>NUCLEOTIDE SEQUENCE</scope>
</reference>
<accession>A0A0E9QF19</accession>